<sequence>MSTATALVISPFLRFPKFSNSKLDFRRKFASFSLYTKHKSSPLTIARTRTTAEDEAMGVSFEKEEVFVDASSSSASAGLNATLNSLVRSTSLYMNDKTLRCGPVVRVWNFHDGGLKFKIPCQ</sequence>
<name>A0ABQ7VND2_SOLTU</name>
<dbReference type="EMBL" id="JAIVGD010000011">
    <property type="protein sequence ID" value="KAH0769805.1"/>
    <property type="molecule type" value="Genomic_DNA"/>
</dbReference>
<evidence type="ECO:0000313" key="2">
    <source>
        <dbReference type="Proteomes" id="UP000826656"/>
    </source>
</evidence>
<dbReference type="Proteomes" id="UP000826656">
    <property type="component" value="Unassembled WGS sequence"/>
</dbReference>
<accession>A0ABQ7VND2</accession>
<keyword evidence="2" id="KW-1185">Reference proteome</keyword>
<evidence type="ECO:0000313" key="1">
    <source>
        <dbReference type="EMBL" id="KAH0769805.1"/>
    </source>
</evidence>
<gene>
    <name evidence="1" type="ORF">KY290_013786</name>
</gene>
<organism evidence="1 2">
    <name type="scientific">Solanum tuberosum</name>
    <name type="common">Potato</name>
    <dbReference type="NCBI Taxonomy" id="4113"/>
    <lineage>
        <taxon>Eukaryota</taxon>
        <taxon>Viridiplantae</taxon>
        <taxon>Streptophyta</taxon>
        <taxon>Embryophyta</taxon>
        <taxon>Tracheophyta</taxon>
        <taxon>Spermatophyta</taxon>
        <taxon>Magnoliopsida</taxon>
        <taxon>eudicotyledons</taxon>
        <taxon>Gunneridae</taxon>
        <taxon>Pentapetalae</taxon>
        <taxon>asterids</taxon>
        <taxon>lamiids</taxon>
        <taxon>Solanales</taxon>
        <taxon>Solanaceae</taxon>
        <taxon>Solanoideae</taxon>
        <taxon>Solaneae</taxon>
        <taxon>Solanum</taxon>
    </lineage>
</organism>
<proteinExistence type="predicted"/>
<comment type="caution">
    <text evidence="1">The sequence shown here is derived from an EMBL/GenBank/DDBJ whole genome shotgun (WGS) entry which is preliminary data.</text>
</comment>
<reference evidence="1 2" key="1">
    <citation type="journal article" date="2021" name="bioRxiv">
        <title>Chromosome-scale and haplotype-resolved genome assembly of a tetraploid potato cultivar.</title>
        <authorList>
            <person name="Sun H."/>
            <person name="Jiao W.-B."/>
            <person name="Krause K."/>
            <person name="Campoy J.A."/>
            <person name="Goel M."/>
            <person name="Folz-Donahue K."/>
            <person name="Kukat C."/>
            <person name="Huettel B."/>
            <person name="Schneeberger K."/>
        </authorList>
    </citation>
    <scope>NUCLEOTIDE SEQUENCE [LARGE SCALE GENOMIC DNA]</scope>
    <source>
        <strain evidence="1">SolTubOtavaFocal</strain>
        <tissue evidence="1">Leaves</tissue>
    </source>
</reference>
<protein>
    <submittedName>
        <fullName evidence="1">Uncharacterized protein</fullName>
    </submittedName>
</protein>